<keyword evidence="10 18" id="KW-0808">Transferase</keyword>
<proteinExistence type="inferred from homology"/>
<dbReference type="Proteomes" id="UP001071478">
    <property type="component" value="Unassembled WGS sequence"/>
</dbReference>
<comment type="pathway">
    <text evidence="3 18">Phospholipid metabolism; CDP-diacylglycerol biosynthesis; CDP-diacylglycerol from sn-glycerol 3-phosphate: step 3/3.</text>
</comment>
<evidence type="ECO:0000256" key="13">
    <source>
        <dbReference type="ARBA" id="ARBA00022989"/>
    </source>
</evidence>
<feature type="transmembrane region" description="Helical" evidence="20">
    <location>
        <begin position="188"/>
        <end position="211"/>
    </location>
</feature>
<organism evidence="21 22">
    <name type="scientific">Corynebacterium pygosceleis</name>
    <dbReference type="NCBI Taxonomy" id="2800406"/>
    <lineage>
        <taxon>Bacteria</taxon>
        <taxon>Bacillati</taxon>
        <taxon>Actinomycetota</taxon>
        <taxon>Actinomycetes</taxon>
        <taxon>Mycobacteriales</taxon>
        <taxon>Corynebacteriaceae</taxon>
        <taxon>Corynebacterium</taxon>
    </lineage>
</organism>
<keyword evidence="17" id="KW-1208">Phospholipid metabolism</keyword>
<evidence type="ECO:0000256" key="10">
    <source>
        <dbReference type="ARBA" id="ARBA00022679"/>
    </source>
</evidence>
<comment type="catalytic activity">
    <reaction evidence="1 18">
        <text>a 1,2-diacyl-sn-glycero-3-phosphate + CTP + H(+) = a CDP-1,2-diacyl-sn-glycerol + diphosphate</text>
        <dbReference type="Rhea" id="RHEA:16229"/>
        <dbReference type="ChEBI" id="CHEBI:15378"/>
        <dbReference type="ChEBI" id="CHEBI:33019"/>
        <dbReference type="ChEBI" id="CHEBI:37563"/>
        <dbReference type="ChEBI" id="CHEBI:58332"/>
        <dbReference type="ChEBI" id="CHEBI:58608"/>
        <dbReference type="EC" id="2.7.7.41"/>
    </reaction>
</comment>
<dbReference type="EMBL" id="JAPMKU010000001">
    <property type="protein sequence ID" value="MCX7467522.1"/>
    <property type="molecule type" value="Genomic_DNA"/>
</dbReference>
<keyword evidence="14" id="KW-0443">Lipid metabolism</keyword>
<evidence type="ECO:0000256" key="9">
    <source>
        <dbReference type="ARBA" id="ARBA00022516"/>
    </source>
</evidence>
<evidence type="ECO:0000256" key="6">
    <source>
        <dbReference type="ARBA" id="ARBA00012487"/>
    </source>
</evidence>
<reference evidence="21" key="1">
    <citation type="submission" date="2022-11" db="EMBL/GenBank/DDBJ databases">
        <title>Corynebacterium sp. isolated from Penguins.</title>
        <authorList>
            <person name="Sedlar K."/>
            <person name="Svec P."/>
        </authorList>
    </citation>
    <scope>NUCLEOTIDE SEQUENCE</scope>
    <source>
        <strain evidence="21">P7374</strain>
    </source>
</reference>
<evidence type="ECO:0000256" key="20">
    <source>
        <dbReference type="SAM" id="Phobius"/>
    </source>
</evidence>
<protein>
    <recommendedName>
        <fullName evidence="7 18">Phosphatidate cytidylyltransferase</fullName>
        <ecNumber evidence="6 18">2.7.7.41</ecNumber>
    </recommendedName>
</protein>
<evidence type="ECO:0000256" key="15">
    <source>
        <dbReference type="ARBA" id="ARBA00023136"/>
    </source>
</evidence>
<evidence type="ECO:0000256" key="12">
    <source>
        <dbReference type="ARBA" id="ARBA00022695"/>
    </source>
</evidence>
<evidence type="ECO:0000256" key="14">
    <source>
        <dbReference type="ARBA" id="ARBA00023098"/>
    </source>
</evidence>
<keyword evidence="9" id="KW-0444">Lipid biosynthesis</keyword>
<feature type="compositionally biased region" description="Basic and acidic residues" evidence="19">
    <location>
        <begin position="20"/>
        <end position="33"/>
    </location>
</feature>
<dbReference type="Pfam" id="PF01148">
    <property type="entry name" value="CTP_transf_1"/>
    <property type="match status" value="1"/>
</dbReference>
<dbReference type="PANTHER" id="PTHR46382:SF1">
    <property type="entry name" value="PHOSPHATIDATE CYTIDYLYLTRANSFERASE"/>
    <property type="match status" value="1"/>
</dbReference>
<dbReference type="GO" id="GO:0016024">
    <property type="term" value="P:CDP-diacylglycerol biosynthetic process"/>
    <property type="evidence" value="ECO:0007669"/>
    <property type="project" value="TreeGrafter"/>
</dbReference>
<accession>A0A9Q4C6D1</accession>
<comment type="caution">
    <text evidence="21">The sequence shown here is derived from an EMBL/GenBank/DDBJ whole genome shotgun (WGS) entry which is preliminary data.</text>
</comment>
<keyword evidence="15 20" id="KW-0472">Membrane</keyword>
<evidence type="ECO:0000256" key="18">
    <source>
        <dbReference type="RuleBase" id="RU003938"/>
    </source>
</evidence>
<comment type="similarity">
    <text evidence="5 18">Belongs to the CDS family.</text>
</comment>
<feature type="transmembrane region" description="Helical" evidence="20">
    <location>
        <begin position="260"/>
        <end position="280"/>
    </location>
</feature>
<dbReference type="AlphaFoldDB" id="A0A9Q4C6D1"/>
<feature type="transmembrane region" description="Helical" evidence="20">
    <location>
        <begin position="158"/>
        <end position="176"/>
    </location>
</feature>
<keyword evidence="12 18" id="KW-0548">Nucleotidyltransferase</keyword>
<keyword evidence="11 18" id="KW-0812">Transmembrane</keyword>
<evidence type="ECO:0000256" key="1">
    <source>
        <dbReference type="ARBA" id="ARBA00001698"/>
    </source>
</evidence>
<dbReference type="InterPro" id="IPR000374">
    <property type="entry name" value="PC_trans"/>
</dbReference>
<evidence type="ECO:0000256" key="3">
    <source>
        <dbReference type="ARBA" id="ARBA00005119"/>
    </source>
</evidence>
<comment type="pathway">
    <text evidence="4">Lipid metabolism.</text>
</comment>
<feature type="transmembrane region" description="Helical" evidence="20">
    <location>
        <begin position="94"/>
        <end position="122"/>
    </location>
</feature>
<dbReference type="EC" id="2.7.7.41" evidence="6 18"/>
<dbReference type="PANTHER" id="PTHR46382">
    <property type="entry name" value="PHOSPHATIDATE CYTIDYLYLTRANSFERASE"/>
    <property type="match status" value="1"/>
</dbReference>
<feature type="transmembrane region" description="Helical" evidence="20">
    <location>
        <begin position="223"/>
        <end position="248"/>
    </location>
</feature>
<dbReference type="GO" id="GO:0005886">
    <property type="term" value="C:plasma membrane"/>
    <property type="evidence" value="ECO:0007669"/>
    <property type="project" value="UniProtKB-SubCell"/>
</dbReference>
<evidence type="ECO:0000256" key="2">
    <source>
        <dbReference type="ARBA" id="ARBA00004651"/>
    </source>
</evidence>
<evidence type="ECO:0000256" key="7">
    <source>
        <dbReference type="ARBA" id="ARBA00019373"/>
    </source>
</evidence>
<sequence length="353" mass="37764">MSDNHTPPQNRAGKAVRGSGDPDPRLSDVRVDPEDPENDTDPDESVRNLFSGALRGGSGDVTDSLRALGLDHLPKPRNSAGRDLKKAVGVGVGLGALVLLMIFVVPFGWYPAVAAAVAVATWEVHSRLKESGYVIPRVILLAGGQLMLWLSWPFGTKGLVAGFVVSVLALMFGRLFHHGANTAPQNYLRDTSLGIFVLTWIPLFASFAAMLSLITREGVPGQMFIVTFMVCVIASDIGGFIFGVLFGAHPMAPAVSPKKSWEGFAGSLLLGTVSGVLLVHFLLDDIWWRGLLLGPGLVICATLGDLVESQFKRELGIKDMSTLLPGHGGLMDRLDGLLPSAMVTWLVLSFLQT</sequence>
<feature type="transmembrane region" description="Helical" evidence="20">
    <location>
        <begin position="134"/>
        <end position="152"/>
    </location>
</feature>
<dbReference type="PROSITE" id="PS01315">
    <property type="entry name" value="CDS"/>
    <property type="match status" value="1"/>
</dbReference>
<evidence type="ECO:0000256" key="11">
    <source>
        <dbReference type="ARBA" id="ARBA00022692"/>
    </source>
</evidence>
<feature type="region of interest" description="Disordered" evidence="19">
    <location>
        <begin position="1"/>
        <end position="54"/>
    </location>
</feature>
<evidence type="ECO:0000256" key="8">
    <source>
        <dbReference type="ARBA" id="ARBA00022475"/>
    </source>
</evidence>
<evidence type="ECO:0000256" key="16">
    <source>
        <dbReference type="ARBA" id="ARBA00023209"/>
    </source>
</evidence>
<dbReference type="RefSeq" id="WP_200255496.1">
    <property type="nucleotide sequence ID" value="NZ_JAENIQ020000002.1"/>
</dbReference>
<keyword evidence="13 20" id="KW-1133">Transmembrane helix</keyword>
<comment type="subcellular location">
    <subcellularLocation>
        <location evidence="2">Cell membrane</location>
        <topology evidence="2">Multi-pass membrane protein</topology>
    </subcellularLocation>
</comment>
<evidence type="ECO:0000256" key="5">
    <source>
        <dbReference type="ARBA" id="ARBA00010185"/>
    </source>
</evidence>
<gene>
    <name evidence="21" type="ORF">OS129_01315</name>
</gene>
<evidence type="ECO:0000313" key="21">
    <source>
        <dbReference type="EMBL" id="MCX7467522.1"/>
    </source>
</evidence>
<keyword evidence="8" id="KW-1003">Cell membrane</keyword>
<evidence type="ECO:0000313" key="22">
    <source>
        <dbReference type="Proteomes" id="UP001071478"/>
    </source>
</evidence>
<keyword evidence="16" id="KW-0594">Phospholipid biosynthesis</keyword>
<feature type="compositionally biased region" description="Acidic residues" evidence="19">
    <location>
        <begin position="34"/>
        <end position="43"/>
    </location>
</feature>
<name>A0A9Q4C6D1_9CORY</name>
<evidence type="ECO:0000256" key="4">
    <source>
        <dbReference type="ARBA" id="ARBA00005189"/>
    </source>
</evidence>
<evidence type="ECO:0000256" key="19">
    <source>
        <dbReference type="SAM" id="MobiDB-lite"/>
    </source>
</evidence>
<evidence type="ECO:0000256" key="17">
    <source>
        <dbReference type="ARBA" id="ARBA00023264"/>
    </source>
</evidence>
<dbReference type="GO" id="GO:0004605">
    <property type="term" value="F:phosphatidate cytidylyltransferase activity"/>
    <property type="evidence" value="ECO:0007669"/>
    <property type="project" value="UniProtKB-EC"/>
</dbReference>